<organism evidence="1">
    <name type="scientific">marine sediment metagenome</name>
    <dbReference type="NCBI Taxonomy" id="412755"/>
    <lineage>
        <taxon>unclassified sequences</taxon>
        <taxon>metagenomes</taxon>
        <taxon>ecological metagenomes</taxon>
    </lineage>
</organism>
<evidence type="ECO:0000313" key="1">
    <source>
        <dbReference type="EMBL" id="GAG28140.1"/>
    </source>
</evidence>
<sequence>MPRKLRKEKQRTRLTLDDLTIEEFLCFQVGWHPPETDFERRCVRWESFEEFDAAYELLRDQRHSPLWFGTPTFAEERYQAARRAIVDD</sequence>
<comment type="caution">
    <text evidence="1">The sequence shown here is derived from an EMBL/GenBank/DDBJ whole genome shotgun (WGS) entry which is preliminary data.</text>
</comment>
<name>X0WBW2_9ZZZZ</name>
<gene>
    <name evidence="1" type="ORF">S01H1_48564</name>
</gene>
<dbReference type="EMBL" id="BARS01031189">
    <property type="protein sequence ID" value="GAG28140.1"/>
    <property type="molecule type" value="Genomic_DNA"/>
</dbReference>
<reference evidence="1" key="1">
    <citation type="journal article" date="2014" name="Front. Microbiol.">
        <title>High frequency of phylogenetically diverse reductive dehalogenase-homologous genes in deep subseafloor sedimentary metagenomes.</title>
        <authorList>
            <person name="Kawai M."/>
            <person name="Futagami T."/>
            <person name="Toyoda A."/>
            <person name="Takaki Y."/>
            <person name="Nishi S."/>
            <person name="Hori S."/>
            <person name="Arai W."/>
            <person name="Tsubouchi T."/>
            <person name="Morono Y."/>
            <person name="Uchiyama I."/>
            <person name="Ito T."/>
            <person name="Fujiyama A."/>
            <person name="Inagaki F."/>
            <person name="Takami H."/>
        </authorList>
    </citation>
    <scope>NUCLEOTIDE SEQUENCE</scope>
    <source>
        <strain evidence="1">Expedition CK06-06</strain>
    </source>
</reference>
<proteinExistence type="predicted"/>
<accession>X0WBW2</accession>
<protein>
    <submittedName>
        <fullName evidence="1">Uncharacterized protein</fullName>
    </submittedName>
</protein>
<dbReference type="AlphaFoldDB" id="X0WBW2"/>